<dbReference type="InterPro" id="IPR036921">
    <property type="entry name" value="PurM-like_N_sf"/>
</dbReference>
<dbReference type="PANTHER" id="PTHR30303">
    <property type="entry name" value="HYDROGENASE ISOENZYMES FORMATION PROTEIN HYPE"/>
    <property type="match status" value="1"/>
</dbReference>
<dbReference type="Pfam" id="PF00586">
    <property type="entry name" value="AIRS"/>
    <property type="match status" value="1"/>
</dbReference>
<dbReference type="Gene3D" id="3.90.650.10">
    <property type="entry name" value="PurM-like C-terminal domain"/>
    <property type="match status" value="1"/>
</dbReference>
<accession>A0ABS7Z9T8</accession>
<dbReference type="Proteomes" id="UP001165302">
    <property type="component" value="Unassembled WGS sequence"/>
</dbReference>
<dbReference type="Pfam" id="PF02769">
    <property type="entry name" value="AIRS_C"/>
    <property type="match status" value="1"/>
</dbReference>
<sequence>MNKLNQSLVDTVFSKKIGFARDSVMQGPAYGVDCSVVSITDNLGMVIASDPLSIIPQIGMDASAFLSLQLAANDIATSGLRPQYGQFVLSFPNFVDKGGFEHYCEFIHQYAQKMEIAITGGHTSFVAGNNSTLAGGLTLFAVGEMENILTSTQAEEGDVLLMTKTAGLTATSVLAMVFSNFVNSKLEKEIGKRASFNFWNISVLLEAQTVSMLNKHAKIVTAMHDVTEGGVIGAAYEFAAASNNGICVDTDKILVSMESTAIANVFDLDAKSTIGAGSMLISCKPDKKDIIINQIQRQGIPCTVIGKFLSEQEGKYIISDNREYELQTPSADKYWEVFSKSIENGLS</sequence>
<dbReference type="EMBL" id="JADEYP010000016">
    <property type="protein sequence ID" value="MCA5005474.1"/>
    <property type="molecule type" value="Genomic_DNA"/>
</dbReference>
<organism evidence="4 5">
    <name type="scientific">Sphingobacterium bovistauri</name>
    <dbReference type="NCBI Taxonomy" id="2781959"/>
    <lineage>
        <taxon>Bacteria</taxon>
        <taxon>Pseudomonadati</taxon>
        <taxon>Bacteroidota</taxon>
        <taxon>Sphingobacteriia</taxon>
        <taxon>Sphingobacteriales</taxon>
        <taxon>Sphingobacteriaceae</taxon>
        <taxon>Sphingobacterium</taxon>
    </lineage>
</organism>
<comment type="similarity">
    <text evidence="1">Belongs to the HypE family.</text>
</comment>
<feature type="domain" description="PurM-like C-terminal" evidence="3">
    <location>
        <begin position="155"/>
        <end position="316"/>
    </location>
</feature>
<proteinExistence type="inferred from homology"/>
<evidence type="ECO:0000256" key="1">
    <source>
        <dbReference type="ARBA" id="ARBA00006243"/>
    </source>
</evidence>
<dbReference type="PANTHER" id="PTHR30303:SF4">
    <property type="entry name" value="HYDROGENASE EXPRESSION_FORMATION PROTEIN HYPE"/>
    <property type="match status" value="1"/>
</dbReference>
<dbReference type="InterPro" id="IPR011854">
    <property type="entry name" value="HypE"/>
</dbReference>
<dbReference type="InterPro" id="IPR016188">
    <property type="entry name" value="PurM-like_N"/>
</dbReference>
<dbReference type="Gene3D" id="3.30.1330.10">
    <property type="entry name" value="PurM-like, N-terminal domain"/>
    <property type="match status" value="1"/>
</dbReference>
<comment type="caution">
    <text evidence="4">The sequence shown here is derived from an EMBL/GenBank/DDBJ whole genome shotgun (WGS) entry which is preliminary data.</text>
</comment>
<dbReference type="InterPro" id="IPR010918">
    <property type="entry name" value="PurM-like_C_dom"/>
</dbReference>
<evidence type="ECO:0000259" key="3">
    <source>
        <dbReference type="Pfam" id="PF02769"/>
    </source>
</evidence>
<evidence type="ECO:0000313" key="4">
    <source>
        <dbReference type="EMBL" id="MCA5005474.1"/>
    </source>
</evidence>
<reference evidence="4" key="1">
    <citation type="submission" date="2020-10" db="EMBL/GenBank/DDBJ databases">
        <authorList>
            <person name="Lu T."/>
            <person name="Wang Q."/>
            <person name="Han X."/>
        </authorList>
    </citation>
    <scope>NUCLEOTIDE SEQUENCE</scope>
    <source>
        <strain evidence="4">WQ 366</strain>
    </source>
</reference>
<gene>
    <name evidence="4" type="ORF">IPZ78_09945</name>
</gene>
<dbReference type="SUPFAM" id="SSF56042">
    <property type="entry name" value="PurM C-terminal domain-like"/>
    <property type="match status" value="1"/>
</dbReference>
<feature type="domain" description="PurM-like N-terminal" evidence="2">
    <location>
        <begin position="32"/>
        <end position="134"/>
    </location>
</feature>
<evidence type="ECO:0000313" key="5">
    <source>
        <dbReference type="Proteomes" id="UP001165302"/>
    </source>
</evidence>
<evidence type="ECO:0000259" key="2">
    <source>
        <dbReference type="Pfam" id="PF00586"/>
    </source>
</evidence>
<dbReference type="SUPFAM" id="SSF55326">
    <property type="entry name" value="PurM N-terminal domain-like"/>
    <property type="match status" value="1"/>
</dbReference>
<dbReference type="InterPro" id="IPR036676">
    <property type="entry name" value="PurM-like_C_sf"/>
</dbReference>
<dbReference type="RefSeq" id="WP_225553240.1">
    <property type="nucleotide sequence ID" value="NZ_JADEYP010000016.1"/>
</dbReference>
<name>A0ABS7Z9T8_9SPHI</name>
<keyword evidence="5" id="KW-1185">Reference proteome</keyword>
<protein>
    <submittedName>
        <fullName evidence="4">AIR synthase</fullName>
    </submittedName>
</protein>